<dbReference type="Proteomes" id="UP000288805">
    <property type="component" value="Unassembled WGS sequence"/>
</dbReference>
<comment type="subcellular location">
    <subcellularLocation>
        <location evidence="1">Membrane</location>
    </subcellularLocation>
</comment>
<dbReference type="Pfam" id="PF00560">
    <property type="entry name" value="LRR_1"/>
    <property type="match status" value="3"/>
</dbReference>
<dbReference type="InterPro" id="IPR032675">
    <property type="entry name" value="LRR_dom_sf"/>
</dbReference>
<dbReference type="PANTHER" id="PTHR48007">
    <property type="entry name" value="LEUCINE-RICH REPEAT RECEPTOR-LIKE PROTEIN KINASE PXC1"/>
    <property type="match status" value="1"/>
</dbReference>
<keyword evidence="6" id="KW-1133">Transmembrane helix</keyword>
<evidence type="ECO:0000256" key="4">
    <source>
        <dbReference type="ARBA" id="ARBA00022729"/>
    </source>
</evidence>
<dbReference type="Pfam" id="PF08263">
    <property type="entry name" value="LRRNT_2"/>
    <property type="match status" value="1"/>
</dbReference>
<dbReference type="InterPro" id="IPR001611">
    <property type="entry name" value="Leu-rich_rpt"/>
</dbReference>
<feature type="domain" description="Leucine-rich repeat-containing N-terminal plant-type" evidence="9">
    <location>
        <begin position="5"/>
        <end position="40"/>
    </location>
</feature>
<evidence type="ECO:0000256" key="7">
    <source>
        <dbReference type="ARBA" id="ARBA00023136"/>
    </source>
</evidence>
<evidence type="ECO:0000256" key="6">
    <source>
        <dbReference type="ARBA" id="ARBA00022989"/>
    </source>
</evidence>
<dbReference type="InterPro" id="IPR013210">
    <property type="entry name" value="LRR_N_plant-typ"/>
</dbReference>
<dbReference type="InterPro" id="IPR046959">
    <property type="entry name" value="PRK1-6/SRF4-like"/>
</dbReference>
<evidence type="ECO:0000259" key="9">
    <source>
        <dbReference type="Pfam" id="PF08263"/>
    </source>
</evidence>
<keyword evidence="2" id="KW-0433">Leucine-rich repeat</keyword>
<sequence length="161" mass="17484">MRTASALRVMFSSLNSPSQLAKWSSNGGDPCGESWQGITCKGSRVTEIELSGLRLTGSMGYQLTSLTSVVNLDISNNNLGNQIPYQLPPNLQRLDFSLNSLTGDLPESFSSLSSITTMFLQNNQFTGSINVLASLPLETLNVANNHFTGWIPESLKNINLQ</sequence>
<evidence type="ECO:0000256" key="1">
    <source>
        <dbReference type="ARBA" id="ARBA00004370"/>
    </source>
</evidence>
<evidence type="ECO:0000256" key="3">
    <source>
        <dbReference type="ARBA" id="ARBA00022692"/>
    </source>
</evidence>
<gene>
    <name evidence="10" type="primary">SRF7</name>
    <name evidence="10" type="ORF">CK203_095071</name>
</gene>
<evidence type="ECO:0000256" key="2">
    <source>
        <dbReference type="ARBA" id="ARBA00022614"/>
    </source>
</evidence>
<keyword evidence="4" id="KW-0732">Signal</keyword>
<proteinExistence type="predicted"/>
<dbReference type="EMBL" id="QGNW01001173">
    <property type="protein sequence ID" value="RVW52103.1"/>
    <property type="molecule type" value="Genomic_DNA"/>
</dbReference>
<dbReference type="FunFam" id="3.80.10.10:FF:000062">
    <property type="entry name" value="protein STRUBBELIG-RECEPTOR FAMILY 3"/>
    <property type="match status" value="1"/>
</dbReference>
<keyword evidence="7" id="KW-0472">Membrane</keyword>
<dbReference type="GO" id="GO:0016020">
    <property type="term" value="C:membrane"/>
    <property type="evidence" value="ECO:0007669"/>
    <property type="project" value="UniProtKB-SubCell"/>
</dbReference>
<keyword evidence="3" id="KW-0812">Transmembrane</keyword>
<dbReference type="Gene3D" id="3.80.10.10">
    <property type="entry name" value="Ribonuclease Inhibitor"/>
    <property type="match status" value="1"/>
</dbReference>
<comment type="caution">
    <text evidence="10">The sequence shown here is derived from an EMBL/GenBank/DDBJ whole genome shotgun (WGS) entry which is preliminary data.</text>
</comment>
<evidence type="ECO:0000313" key="11">
    <source>
        <dbReference type="Proteomes" id="UP000288805"/>
    </source>
</evidence>
<name>A0A438EWP7_VITVI</name>
<organism evidence="10 11">
    <name type="scientific">Vitis vinifera</name>
    <name type="common">Grape</name>
    <dbReference type="NCBI Taxonomy" id="29760"/>
    <lineage>
        <taxon>Eukaryota</taxon>
        <taxon>Viridiplantae</taxon>
        <taxon>Streptophyta</taxon>
        <taxon>Embryophyta</taxon>
        <taxon>Tracheophyta</taxon>
        <taxon>Spermatophyta</taxon>
        <taxon>Magnoliopsida</taxon>
        <taxon>eudicotyledons</taxon>
        <taxon>Gunneridae</taxon>
        <taxon>Pentapetalae</taxon>
        <taxon>rosids</taxon>
        <taxon>Vitales</taxon>
        <taxon>Vitaceae</taxon>
        <taxon>Viteae</taxon>
        <taxon>Vitis</taxon>
    </lineage>
</organism>
<dbReference type="SUPFAM" id="SSF52058">
    <property type="entry name" value="L domain-like"/>
    <property type="match status" value="1"/>
</dbReference>
<protein>
    <submittedName>
        <fullName evidence="10">Protein STRUBBELIG-receptor family 7</fullName>
    </submittedName>
</protein>
<keyword evidence="5" id="KW-0677">Repeat</keyword>
<evidence type="ECO:0000313" key="10">
    <source>
        <dbReference type="EMBL" id="RVW52103.1"/>
    </source>
</evidence>
<evidence type="ECO:0000256" key="8">
    <source>
        <dbReference type="ARBA" id="ARBA00023170"/>
    </source>
</evidence>
<accession>A0A438EWP7</accession>
<keyword evidence="8 10" id="KW-0675">Receptor</keyword>
<reference evidence="10 11" key="1">
    <citation type="journal article" date="2018" name="PLoS Genet.">
        <title>Population sequencing reveals clonal diversity and ancestral inbreeding in the grapevine cultivar Chardonnay.</title>
        <authorList>
            <person name="Roach M.J."/>
            <person name="Johnson D.L."/>
            <person name="Bohlmann J."/>
            <person name="van Vuuren H.J."/>
            <person name="Jones S.J."/>
            <person name="Pretorius I.S."/>
            <person name="Schmidt S.A."/>
            <person name="Borneman A.R."/>
        </authorList>
    </citation>
    <scope>NUCLEOTIDE SEQUENCE [LARGE SCALE GENOMIC DNA]</scope>
    <source>
        <strain evidence="11">cv. Chardonnay</strain>
        <tissue evidence="10">Leaf</tissue>
    </source>
</reference>
<evidence type="ECO:0000256" key="5">
    <source>
        <dbReference type="ARBA" id="ARBA00022737"/>
    </source>
</evidence>
<dbReference type="PANTHER" id="PTHR48007:SF81">
    <property type="entry name" value="PROTEIN KINASE DOMAIN-CONTAINING PROTEIN"/>
    <property type="match status" value="1"/>
</dbReference>
<dbReference type="AlphaFoldDB" id="A0A438EWP7"/>